<dbReference type="GO" id="GO:0097175">
    <property type="term" value="P:1,6-anhydro-N-acetyl-beta-muramic acid catabolic process"/>
    <property type="evidence" value="ECO:0007669"/>
    <property type="project" value="UniProtKB-UniRule"/>
</dbReference>
<keyword evidence="1" id="KW-0067">ATP-binding</keyword>
<dbReference type="GO" id="GO:0016301">
    <property type="term" value="F:kinase activity"/>
    <property type="evidence" value="ECO:0007669"/>
    <property type="project" value="UniProtKB-KW"/>
</dbReference>
<dbReference type="AlphaFoldDB" id="A0A3P3VMI0"/>
<dbReference type="Pfam" id="PF03702">
    <property type="entry name" value="AnmK"/>
    <property type="match status" value="1"/>
</dbReference>
<reference evidence="2 3" key="2">
    <citation type="submission" date="2018-12" db="EMBL/GenBank/DDBJ databases">
        <title>Simiduia agarivorans gen. nov., sp. nov., a marine, agarolytic bacterium isolated from shallow coastal water from Keelung, Taiwan.</title>
        <authorList>
            <person name="Shieh W.Y."/>
        </authorList>
    </citation>
    <scope>NUCLEOTIDE SEQUENCE [LARGE SCALE GENOMIC DNA]</scope>
    <source>
        <strain evidence="2 3">GTF-13</strain>
    </source>
</reference>
<dbReference type="CDD" id="cd24050">
    <property type="entry name" value="ASKHA_NBD_ANMK"/>
    <property type="match status" value="1"/>
</dbReference>
<protein>
    <recommendedName>
        <fullName evidence="1">Anhydro-N-acetylmuramic acid kinase</fullName>
        <ecNumber evidence="1">2.7.1.170</ecNumber>
    </recommendedName>
    <alternativeName>
        <fullName evidence="1">AnhMurNAc kinase</fullName>
    </alternativeName>
</protein>
<keyword evidence="1 2" id="KW-0808">Transferase</keyword>
<dbReference type="SUPFAM" id="SSF53067">
    <property type="entry name" value="Actin-like ATPase domain"/>
    <property type="match status" value="1"/>
</dbReference>
<proteinExistence type="inferred from homology"/>
<dbReference type="PANTHER" id="PTHR30605">
    <property type="entry name" value="ANHYDRO-N-ACETYLMURAMIC ACID KINASE"/>
    <property type="match status" value="1"/>
</dbReference>
<name>A0A3P3VMI0_9GAMM</name>
<dbReference type="UniPathway" id="UPA00343"/>
<dbReference type="UniPathway" id="UPA00544"/>
<dbReference type="EMBL" id="QWEZ01000002">
    <property type="protein sequence ID" value="RRJ83547.1"/>
    <property type="molecule type" value="Genomic_DNA"/>
</dbReference>
<reference evidence="2 3" key="1">
    <citation type="submission" date="2018-08" db="EMBL/GenBank/DDBJ databases">
        <authorList>
            <person name="Khan S.A."/>
        </authorList>
    </citation>
    <scope>NUCLEOTIDE SEQUENCE [LARGE SCALE GENOMIC DNA]</scope>
    <source>
        <strain evidence="2 3">GTF-13</strain>
    </source>
</reference>
<comment type="pathway">
    <text evidence="1">Amino-sugar metabolism; 1,6-anhydro-N-acetylmuramate degradation.</text>
</comment>
<sequence>MSGTSLDGVDGVLADFTSPNPLIAATSLDFPPALRSQLLQLCRSGPNEVERIAAVEPELTRLYAQVVLDLLASAALNSSAIAAIGCHGQTIRHLPEQGFSLQIGNPSLLAELTGIPVVADFRRRDLAAGGEGAPLVPAFHRAYFSSPEENRMVVNIGGMANISCLPSAGTVTGFDTGPGNILMDAWCEQHRGTAYDDRGLWAASGTVDQRLLKSLLADDYFLRSPPKSTGRERFNRDWLEQHLSHHPGLACQDVQATLLELSARSISDAIARWGVADADCFLCGGGAYNDTLLARLQALMPERTVVTTTDLGIEPRWVEGATFSWLALQHLKGMPGNLEAVTRARGGRILGGLYPA</sequence>
<keyword evidence="1" id="KW-0547">Nucleotide-binding</keyword>
<dbReference type="GO" id="GO:0009254">
    <property type="term" value="P:peptidoglycan turnover"/>
    <property type="evidence" value="ECO:0007669"/>
    <property type="project" value="UniProtKB-UniRule"/>
</dbReference>
<comment type="caution">
    <text evidence="2">The sequence shown here is derived from an EMBL/GenBank/DDBJ whole genome shotgun (WGS) entry which is preliminary data.</text>
</comment>
<dbReference type="InterPro" id="IPR043129">
    <property type="entry name" value="ATPase_NBD"/>
</dbReference>
<comment type="pathway">
    <text evidence="1">Cell wall biogenesis; peptidoglycan recycling.</text>
</comment>
<dbReference type="PANTHER" id="PTHR30605:SF0">
    <property type="entry name" value="ANHYDRO-N-ACETYLMURAMIC ACID KINASE"/>
    <property type="match status" value="1"/>
</dbReference>
<gene>
    <name evidence="1" type="primary">anmK</name>
    <name evidence="2" type="ORF">D0544_16735</name>
</gene>
<dbReference type="InterPro" id="IPR005338">
    <property type="entry name" value="Anhydro_N_Ac-Mur_kinase"/>
</dbReference>
<dbReference type="Proteomes" id="UP000280792">
    <property type="component" value="Unassembled WGS sequence"/>
</dbReference>
<evidence type="ECO:0000313" key="2">
    <source>
        <dbReference type="EMBL" id="RRJ83547.1"/>
    </source>
</evidence>
<keyword evidence="3" id="KW-1185">Reference proteome</keyword>
<dbReference type="HAMAP" id="MF_01270">
    <property type="entry name" value="AnhMurNAc_kinase"/>
    <property type="match status" value="1"/>
</dbReference>
<dbReference type="EC" id="2.7.1.170" evidence="1"/>
<keyword evidence="1 2" id="KW-0418">Kinase</keyword>
<dbReference type="GO" id="GO:0005524">
    <property type="term" value="F:ATP binding"/>
    <property type="evidence" value="ECO:0007669"/>
    <property type="project" value="UniProtKB-UniRule"/>
</dbReference>
<evidence type="ECO:0000256" key="1">
    <source>
        <dbReference type="HAMAP-Rule" id="MF_01270"/>
    </source>
</evidence>
<keyword evidence="1" id="KW-0119">Carbohydrate metabolism</keyword>
<dbReference type="GO" id="GO:0006040">
    <property type="term" value="P:amino sugar metabolic process"/>
    <property type="evidence" value="ECO:0007669"/>
    <property type="project" value="InterPro"/>
</dbReference>
<dbReference type="Gene3D" id="3.30.420.40">
    <property type="match status" value="2"/>
</dbReference>
<accession>A0A3P3VMI0</accession>
<dbReference type="NCBIfam" id="NF007139">
    <property type="entry name" value="PRK09585.1-3"/>
    <property type="match status" value="1"/>
</dbReference>
<organism evidence="2 3">
    <name type="scientific">Aestuariirhabdus litorea</name>
    <dbReference type="NCBI Taxonomy" id="2528527"/>
    <lineage>
        <taxon>Bacteria</taxon>
        <taxon>Pseudomonadati</taxon>
        <taxon>Pseudomonadota</taxon>
        <taxon>Gammaproteobacteria</taxon>
        <taxon>Oceanospirillales</taxon>
        <taxon>Aestuariirhabdaceae</taxon>
        <taxon>Aestuariirhabdus</taxon>
    </lineage>
</organism>
<dbReference type="GO" id="GO:0016773">
    <property type="term" value="F:phosphotransferase activity, alcohol group as acceptor"/>
    <property type="evidence" value="ECO:0007669"/>
    <property type="project" value="UniProtKB-UniRule"/>
</dbReference>
<evidence type="ECO:0000313" key="3">
    <source>
        <dbReference type="Proteomes" id="UP000280792"/>
    </source>
</evidence>
<comment type="catalytic activity">
    <reaction evidence="1">
        <text>1,6-anhydro-N-acetyl-beta-muramate + ATP + H2O = N-acetyl-D-muramate 6-phosphate + ADP + H(+)</text>
        <dbReference type="Rhea" id="RHEA:24952"/>
        <dbReference type="ChEBI" id="CHEBI:15377"/>
        <dbReference type="ChEBI" id="CHEBI:15378"/>
        <dbReference type="ChEBI" id="CHEBI:30616"/>
        <dbReference type="ChEBI" id="CHEBI:58690"/>
        <dbReference type="ChEBI" id="CHEBI:58722"/>
        <dbReference type="ChEBI" id="CHEBI:456216"/>
        <dbReference type="EC" id="2.7.1.170"/>
    </reaction>
</comment>
<feature type="binding site" evidence="1">
    <location>
        <begin position="3"/>
        <end position="10"/>
    </location>
    <ligand>
        <name>ATP</name>
        <dbReference type="ChEBI" id="CHEBI:30616"/>
    </ligand>
</feature>
<comment type="similarity">
    <text evidence="1">Belongs to the anhydro-N-acetylmuramic acid kinase family.</text>
</comment>
<comment type="function">
    <text evidence="1">Catalyzes the specific phosphorylation of 1,6-anhydro-N-acetylmuramic acid (anhMurNAc) with the simultaneous cleavage of the 1,6-anhydro ring, generating MurNAc-6-P. Is required for the utilization of anhMurNAc either imported from the medium or derived from its own cell wall murein, and thus plays a role in cell wall recycling.</text>
</comment>